<evidence type="ECO:0000256" key="5">
    <source>
        <dbReference type="ARBA" id="ARBA00023136"/>
    </source>
</evidence>
<dbReference type="GO" id="GO:0016020">
    <property type="term" value="C:membrane"/>
    <property type="evidence" value="ECO:0007669"/>
    <property type="project" value="UniProtKB-SubCell"/>
</dbReference>
<reference evidence="7 8" key="1">
    <citation type="submission" date="2024-11" db="EMBL/GenBank/DDBJ databases">
        <title>Chromosome-level genome assembly of the freshwater bivalve Anodonta woodiana.</title>
        <authorList>
            <person name="Chen X."/>
        </authorList>
    </citation>
    <scope>NUCLEOTIDE SEQUENCE [LARGE SCALE GENOMIC DNA]</scope>
    <source>
        <strain evidence="7">MN2024</strain>
        <tissue evidence="7">Gills</tissue>
    </source>
</reference>
<dbReference type="PROSITE" id="PS50267">
    <property type="entry name" value="NA_NEUROTRAN_SYMP_3"/>
    <property type="match status" value="1"/>
</dbReference>
<evidence type="ECO:0000256" key="4">
    <source>
        <dbReference type="ARBA" id="ARBA00022989"/>
    </source>
</evidence>
<evidence type="ECO:0000256" key="3">
    <source>
        <dbReference type="ARBA" id="ARBA00022692"/>
    </source>
</evidence>
<dbReference type="InterPro" id="IPR000175">
    <property type="entry name" value="Na/ntran_symport"/>
</dbReference>
<accession>A0ABD3V4Y9</accession>
<dbReference type="Pfam" id="PF00209">
    <property type="entry name" value="SNF"/>
    <property type="match status" value="1"/>
</dbReference>
<gene>
    <name evidence="7" type="ORF">ACJMK2_011423</name>
</gene>
<dbReference type="SUPFAM" id="SSF161070">
    <property type="entry name" value="SNF-like"/>
    <property type="match status" value="1"/>
</dbReference>
<dbReference type="EMBL" id="JBJQND010000013">
    <property type="protein sequence ID" value="KAL3856699.1"/>
    <property type="molecule type" value="Genomic_DNA"/>
</dbReference>
<keyword evidence="5 6" id="KW-0472">Membrane</keyword>
<dbReference type="AlphaFoldDB" id="A0ABD3V4Y9"/>
<dbReference type="InterPro" id="IPR037272">
    <property type="entry name" value="SNS_sf"/>
</dbReference>
<evidence type="ECO:0000256" key="2">
    <source>
        <dbReference type="ARBA" id="ARBA00022448"/>
    </source>
</evidence>
<evidence type="ECO:0000256" key="6">
    <source>
        <dbReference type="SAM" id="Phobius"/>
    </source>
</evidence>
<keyword evidence="2" id="KW-0813">Transport</keyword>
<sequence length="69" mass="7939">MTYNAYKDGTYNSITRKIKSAFLLPYILMLIFGGLPLFYMELALGQFQRCGCLTVWKRICPMFKGNSSL</sequence>
<dbReference type="PANTHER" id="PTHR11616:SF279">
    <property type="entry name" value="SODIUM-DEPENDENT SEROTONIN TRANSPORTER"/>
    <property type="match status" value="1"/>
</dbReference>
<keyword evidence="8" id="KW-1185">Reference proteome</keyword>
<comment type="caution">
    <text evidence="7">The sequence shown here is derived from an EMBL/GenBank/DDBJ whole genome shotgun (WGS) entry which is preliminary data.</text>
</comment>
<proteinExistence type="predicted"/>
<dbReference type="Proteomes" id="UP001634394">
    <property type="component" value="Unassembled WGS sequence"/>
</dbReference>
<evidence type="ECO:0000313" key="8">
    <source>
        <dbReference type="Proteomes" id="UP001634394"/>
    </source>
</evidence>
<evidence type="ECO:0000313" key="7">
    <source>
        <dbReference type="EMBL" id="KAL3856699.1"/>
    </source>
</evidence>
<organism evidence="7 8">
    <name type="scientific">Sinanodonta woodiana</name>
    <name type="common">Chinese pond mussel</name>
    <name type="synonym">Anodonta woodiana</name>
    <dbReference type="NCBI Taxonomy" id="1069815"/>
    <lineage>
        <taxon>Eukaryota</taxon>
        <taxon>Metazoa</taxon>
        <taxon>Spiralia</taxon>
        <taxon>Lophotrochozoa</taxon>
        <taxon>Mollusca</taxon>
        <taxon>Bivalvia</taxon>
        <taxon>Autobranchia</taxon>
        <taxon>Heteroconchia</taxon>
        <taxon>Palaeoheterodonta</taxon>
        <taxon>Unionida</taxon>
        <taxon>Unionoidea</taxon>
        <taxon>Unionidae</taxon>
        <taxon>Unioninae</taxon>
        <taxon>Sinanodonta</taxon>
    </lineage>
</organism>
<keyword evidence="3 6" id="KW-0812">Transmembrane</keyword>
<keyword evidence="4 6" id="KW-1133">Transmembrane helix</keyword>
<protein>
    <submittedName>
        <fullName evidence="7">Uncharacterized protein</fullName>
    </submittedName>
</protein>
<evidence type="ECO:0000256" key="1">
    <source>
        <dbReference type="ARBA" id="ARBA00004141"/>
    </source>
</evidence>
<feature type="transmembrane region" description="Helical" evidence="6">
    <location>
        <begin position="21"/>
        <end position="39"/>
    </location>
</feature>
<dbReference type="PANTHER" id="PTHR11616">
    <property type="entry name" value="SODIUM/CHLORIDE DEPENDENT TRANSPORTER"/>
    <property type="match status" value="1"/>
</dbReference>
<name>A0ABD3V4Y9_SINWO</name>
<comment type="subcellular location">
    <subcellularLocation>
        <location evidence="1">Membrane</location>
        <topology evidence="1">Multi-pass membrane protein</topology>
    </subcellularLocation>
</comment>